<reference evidence="8" key="1">
    <citation type="submission" date="2018-04" db="EMBL/GenBank/DDBJ databases">
        <authorList>
            <person name="Lucker S."/>
            <person name="Sakoula D."/>
        </authorList>
    </citation>
    <scope>NUCLEOTIDE SEQUENCE [LARGE SCALE GENOMIC DNA]</scope>
</reference>
<keyword evidence="1" id="KW-0547">Nucleotide-binding</keyword>
<protein>
    <submittedName>
        <fullName evidence="7">Sigma-54 dependent response regulator</fullName>
    </submittedName>
</protein>
<dbReference type="CDD" id="cd00009">
    <property type="entry name" value="AAA"/>
    <property type="match status" value="1"/>
</dbReference>
<evidence type="ECO:0000313" key="7">
    <source>
        <dbReference type="EMBL" id="SPP64403.1"/>
    </source>
</evidence>
<evidence type="ECO:0000313" key="8">
    <source>
        <dbReference type="Proteomes" id="UP000248168"/>
    </source>
</evidence>
<dbReference type="SMART" id="SM00382">
    <property type="entry name" value="AAA"/>
    <property type="match status" value="1"/>
</dbReference>
<dbReference type="GO" id="GO:0005524">
    <property type="term" value="F:ATP binding"/>
    <property type="evidence" value="ECO:0007669"/>
    <property type="project" value="UniProtKB-KW"/>
</dbReference>
<dbReference type="InterPro" id="IPR035965">
    <property type="entry name" value="PAS-like_dom_sf"/>
</dbReference>
<dbReference type="AlphaFoldDB" id="A0A330L3R0"/>
<sequence>MAPSSSPNALPQPMLEALLQKLGAAVLARVGTGHTFRLIGDPPPWWATTFTSSPKSPIDVRSLAPFLRHFLDECESAWKDDPGRVVRSGPWSHRDLTSIQHQFEATALTVSRRPLLLIERVDERFDQIQALLQHARDQRLHHLDQVKTHERTHISLTGSLAIATQERNDVLALLQHLDLAAIVTNQEGCVTFISPRCLNWIECPPAKIIGQPWEESLPLDSTDRKHLRHTWNALAPQRGRRPLRLIGTTPRWIDYEIHADPHSSERRIILLHDRTEIQHLRQQLHHQTQFHDLVGRSPSMLQIYQLVRDVARVDSTVLIEGETGTGKELIARAIHYSSPRKDRPFIAANCAGLTDSLLGSQLFGHKRGAFTGAIDDHHGLFESADGGTLFLDEIGDIPTSVQTSLLRVLQEKEITRLGETRPRKVNVRILAATHHNLNEDVIRGTFRADLLYRIRVARIHLPPLRDRRDDIPLLIQALLGQVCAATGKAITNLHPDSLHLLMIYAWPGNVRELKSAIEFAVISARTTCLMPSDFPEELHRPQPHHLSPVPQDSPRPEPKAQLLHALQQAQGNRTEAAKLLGISRATLYRRLLAHHIEMAE</sequence>
<dbReference type="PROSITE" id="PS00675">
    <property type="entry name" value="SIGMA54_INTERACT_1"/>
    <property type="match status" value="1"/>
</dbReference>
<evidence type="ECO:0000256" key="4">
    <source>
        <dbReference type="ARBA" id="ARBA00023163"/>
    </source>
</evidence>
<evidence type="ECO:0000256" key="3">
    <source>
        <dbReference type="ARBA" id="ARBA00023015"/>
    </source>
</evidence>
<name>A0A330L3R0_9BACT</name>
<dbReference type="Gene3D" id="3.40.50.300">
    <property type="entry name" value="P-loop containing nucleotide triphosphate hydrolases"/>
    <property type="match status" value="1"/>
</dbReference>
<feature type="domain" description="Sigma-54 factor interaction" evidence="6">
    <location>
        <begin position="293"/>
        <end position="522"/>
    </location>
</feature>
<dbReference type="InterPro" id="IPR003593">
    <property type="entry name" value="AAA+_ATPase"/>
</dbReference>
<dbReference type="InterPro" id="IPR025662">
    <property type="entry name" value="Sigma_54_int_dom_ATP-bd_1"/>
</dbReference>
<evidence type="ECO:0000256" key="5">
    <source>
        <dbReference type="SAM" id="MobiDB-lite"/>
    </source>
</evidence>
<dbReference type="InterPro" id="IPR025943">
    <property type="entry name" value="Sigma_54_int_dom_ATP-bd_2"/>
</dbReference>
<dbReference type="GO" id="GO:0043565">
    <property type="term" value="F:sequence-specific DNA binding"/>
    <property type="evidence" value="ECO:0007669"/>
    <property type="project" value="InterPro"/>
</dbReference>
<evidence type="ECO:0000259" key="6">
    <source>
        <dbReference type="PROSITE" id="PS50045"/>
    </source>
</evidence>
<dbReference type="Pfam" id="PF25601">
    <property type="entry name" value="AAA_lid_14"/>
    <property type="match status" value="1"/>
</dbReference>
<dbReference type="PANTHER" id="PTHR32071">
    <property type="entry name" value="TRANSCRIPTIONAL REGULATORY PROTEIN"/>
    <property type="match status" value="1"/>
</dbReference>
<dbReference type="Gene3D" id="1.10.10.60">
    <property type="entry name" value="Homeodomain-like"/>
    <property type="match status" value="1"/>
</dbReference>
<dbReference type="InterPro" id="IPR002197">
    <property type="entry name" value="HTH_Fis"/>
</dbReference>
<dbReference type="Gene3D" id="1.10.8.60">
    <property type="match status" value="1"/>
</dbReference>
<dbReference type="InterPro" id="IPR009057">
    <property type="entry name" value="Homeodomain-like_sf"/>
</dbReference>
<dbReference type="Pfam" id="PF00158">
    <property type="entry name" value="Sigma54_activat"/>
    <property type="match status" value="1"/>
</dbReference>
<dbReference type="SUPFAM" id="SSF52540">
    <property type="entry name" value="P-loop containing nucleoside triphosphate hydrolases"/>
    <property type="match status" value="1"/>
</dbReference>
<dbReference type="EMBL" id="OUNR01000012">
    <property type="protein sequence ID" value="SPP64403.1"/>
    <property type="molecule type" value="Genomic_DNA"/>
</dbReference>
<proteinExistence type="predicted"/>
<dbReference type="FunFam" id="3.40.50.300:FF:000006">
    <property type="entry name" value="DNA-binding transcriptional regulator NtrC"/>
    <property type="match status" value="1"/>
</dbReference>
<dbReference type="RefSeq" id="WP_121988809.1">
    <property type="nucleotide sequence ID" value="NZ_OUNR01000012.1"/>
</dbReference>
<dbReference type="PROSITE" id="PS00676">
    <property type="entry name" value="SIGMA54_INTERACT_2"/>
    <property type="match status" value="1"/>
</dbReference>
<dbReference type="InParanoid" id="A0A330L3R0"/>
<dbReference type="InterPro" id="IPR002078">
    <property type="entry name" value="Sigma_54_int"/>
</dbReference>
<dbReference type="PROSITE" id="PS50045">
    <property type="entry name" value="SIGMA54_INTERACT_4"/>
    <property type="match status" value="1"/>
</dbReference>
<dbReference type="OrthoDB" id="9804019at2"/>
<organism evidence="7 8">
    <name type="scientific">Nitrospira lenta</name>
    <dbReference type="NCBI Taxonomy" id="1436998"/>
    <lineage>
        <taxon>Bacteria</taxon>
        <taxon>Pseudomonadati</taxon>
        <taxon>Nitrospirota</taxon>
        <taxon>Nitrospiria</taxon>
        <taxon>Nitrospirales</taxon>
        <taxon>Nitrospiraceae</taxon>
        <taxon>Nitrospira</taxon>
    </lineage>
</organism>
<dbReference type="SUPFAM" id="SSF55785">
    <property type="entry name" value="PYP-like sensor domain (PAS domain)"/>
    <property type="match status" value="1"/>
</dbReference>
<dbReference type="InterPro" id="IPR058031">
    <property type="entry name" value="AAA_lid_NorR"/>
</dbReference>
<dbReference type="PRINTS" id="PR01590">
    <property type="entry name" value="HTHFIS"/>
</dbReference>
<gene>
    <name evidence="7" type="ORF">NITLEN_20042</name>
</gene>
<keyword evidence="8" id="KW-1185">Reference proteome</keyword>
<keyword evidence="3" id="KW-0805">Transcription regulation</keyword>
<dbReference type="GO" id="GO:0006355">
    <property type="term" value="P:regulation of DNA-templated transcription"/>
    <property type="evidence" value="ECO:0007669"/>
    <property type="project" value="InterPro"/>
</dbReference>
<dbReference type="InterPro" id="IPR027417">
    <property type="entry name" value="P-loop_NTPase"/>
</dbReference>
<evidence type="ECO:0000256" key="1">
    <source>
        <dbReference type="ARBA" id="ARBA00022741"/>
    </source>
</evidence>
<keyword evidence="2" id="KW-0067">ATP-binding</keyword>
<dbReference type="Pfam" id="PF02954">
    <property type="entry name" value="HTH_8"/>
    <property type="match status" value="1"/>
</dbReference>
<dbReference type="Gene3D" id="3.30.450.20">
    <property type="entry name" value="PAS domain"/>
    <property type="match status" value="1"/>
</dbReference>
<keyword evidence="4" id="KW-0804">Transcription</keyword>
<feature type="region of interest" description="Disordered" evidence="5">
    <location>
        <begin position="533"/>
        <end position="558"/>
    </location>
</feature>
<evidence type="ECO:0000256" key="2">
    <source>
        <dbReference type="ARBA" id="ARBA00022840"/>
    </source>
</evidence>
<dbReference type="Proteomes" id="UP000248168">
    <property type="component" value="Unassembled WGS sequence"/>
</dbReference>
<accession>A0A330L3R0</accession>
<dbReference type="SUPFAM" id="SSF46689">
    <property type="entry name" value="Homeodomain-like"/>
    <property type="match status" value="1"/>
</dbReference>